<feature type="compositionally biased region" description="Polar residues" evidence="1">
    <location>
        <begin position="71"/>
        <end position="83"/>
    </location>
</feature>
<accession>A0AA39PZZ5</accession>
<feature type="compositionally biased region" description="Low complexity" evidence="1">
    <location>
        <begin position="151"/>
        <end position="170"/>
    </location>
</feature>
<dbReference type="Proteomes" id="UP001175228">
    <property type="component" value="Unassembled WGS sequence"/>
</dbReference>
<feature type="region of interest" description="Disordered" evidence="1">
    <location>
        <begin position="54"/>
        <end position="87"/>
    </location>
</feature>
<dbReference type="Pfam" id="PF18759">
    <property type="entry name" value="Plavaka"/>
    <property type="match status" value="1"/>
</dbReference>
<feature type="compositionally biased region" description="Low complexity" evidence="1">
    <location>
        <begin position="54"/>
        <end position="63"/>
    </location>
</feature>
<reference evidence="2" key="1">
    <citation type="submission" date="2023-06" db="EMBL/GenBank/DDBJ databases">
        <authorList>
            <consortium name="Lawrence Berkeley National Laboratory"/>
            <person name="Ahrendt S."/>
            <person name="Sahu N."/>
            <person name="Indic B."/>
            <person name="Wong-Bajracharya J."/>
            <person name="Merenyi Z."/>
            <person name="Ke H.-M."/>
            <person name="Monk M."/>
            <person name="Kocsube S."/>
            <person name="Drula E."/>
            <person name="Lipzen A."/>
            <person name="Balint B."/>
            <person name="Henrissat B."/>
            <person name="Andreopoulos B."/>
            <person name="Martin F.M."/>
            <person name="Harder C.B."/>
            <person name="Rigling D."/>
            <person name="Ford K.L."/>
            <person name="Foster G.D."/>
            <person name="Pangilinan J."/>
            <person name="Papanicolaou A."/>
            <person name="Barry K."/>
            <person name="LaButti K."/>
            <person name="Viragh M."/>
            <person name="Koriabine M."/>
            <person name="Yan M."/>
            <person name="Riley R."/>
            <person name="Champramary S."/>
            <person name="Plett K.L."/>
            <person name="Tsai I.J."/>
            <person name="Slot J."/>
            <person name="Sipos G."/>
            <person name="Plett J."/>
            <person name="Nagy L.G."/>
            <person name="Grigoriev I.V."/>
        </authorList>
    </citation>
    <scope>NUCLEOTIDE SEQUENCE</scope>
    <source>
        <strain evidence="2">HWK02</strain>
    </source>
</reference>
<feature type="compositionally biased region" description="Polar residues" evidence="1">
    <location>
        <begin position="889"/>
        <end position="899"/>
    </location>
</feature>
<feature type="compositionally biased region" description="Acidic residues" evidence="1">
    <location>
        <begin position="1235"/>
        <end position="1286"/>
    </location>
</feature>
<gene>
    <name evidence="2" type="ORF">EDD18DRAFT_1356158</name>
</gene>
<keyword evidence="3" id="KW-1185">Reference proteome</keyword>
<name>A0AA39PZZ5_9AGAR</name>
<dbReference type="EMBL" id="JAUEPU010000023">
    <property type="protein sequence ID" value="KAK0493702.1"/>
    <property type="molecule type" value="Genomic_DNA"/>
</dbReference>
<dbReference type="InterPro" id="IPR041078">
    <property type="entry name" value="Plavaka"/>
</dbReference>
<evidence type="ECO:0000256" key="1">
    <source>
        <dbReference type="SAM" id="MobiDB-lite"/>
    </source>
</evidence>
<feature type="region of interest" description="Disordered" evidence="1">
    <location>
        <begin position="142"/>
        <end position="177"/>
    </location>
</feature>
<organism evidence="2 3">
    <name type="scientific">Armillaria luteobubalina</name>
    <dbReference type="NCBI Taxonomy" id="153913"/>
    <lineage>
        <taxon>Eukaryota</taxon>
        <taxon>Fungi</taxon>
        <taxon>Dikarya</taxon>
        <taxon>Basidiomycota</taxon>
        <taxon>Agaricomycotina</taxon>
        <taxon>Agaricomycetes</taxon>
        <taxon>Agaricomycetidae</taxon>
        <taxon>Agaricales</taxon>
        <taxon>Marasmiineae</taxon>
        <taxon>Physalacriaceae</taxon>
        <taxon>Armillaria</taxon>
    </lineage>
</organism>
<protein>
    <submittedName>
        <fullName evidence="2">Uncharacterized protein</fullName>
    </submittedName>
</protein>
<feature type="region of interest" description="Disordered" evidence="1">
    <location>
        <begin position="889"/>
        <end position="914"/>
    </location>
</feature>
<sequence length="1299" mass="147768">MVYYVCESCGKAMPNKTHVIGGHRSRCTKHASRNRDIVARLGEIGVVKKWSSSSGSRLQGFSLRSKKGQKASLSTQTDGSNTADVDDNIEIEDYDMPPSLPEIEEEPTYLERGQRNRMIPRRFQDYLPAACIAPLQQYAALRPHNPPLPSSPAASTSQQSSESRSSTPESIPLIDTKPNSFGLYRQYTTLPSFDPDDAVTLANLCDAPTFSIPPDSLQERSPLSVYGTHAIDAAVLLPADLNTTDSAGPWFAPFMNPSICRMMHWFYSTTTKTLNDLNRLVNEVILAPDFVASDLQNFDANQEAKRLDSNSLPMDGADGWFHDYVTLHLPQKDVCHDTEEDAPALDIPDVWHRSMLDIIRSAFQDESFLRFHLKGFKQMWQQPDGISERVYGEAYTSDMFLEMEDQITPEPGCSLETVVVPMMVYSDSTCLANFGMASLWPGYLGLGLMSKYIRAIPSFFQSHHLVYFPTLPDNIQDVYMKTFGSPASKELLTFLKRELIQKIWKLLLDPEFMHAYVHGIVIECADGILRRVYPHFFTYSADYPEKVLLASIKSLGHCLCPRCHIVKEKVPEMGTKRDLSNRQRNARVDSEQRQHEVEMVRKWIFTRGFPVSSKRIENVLGKKSLTANQNAFSEALLPLGFNYYQMLVPDLMHESESSGWKSLFTHLVRICYEIPGAIQRLNKCNDVSGQKKFAARDYEDVLQCSIPCFDGLLPDSKDNSVVMDTLFAFATWHAFAKARMHTESSIEALRGVTSLLGRQLRLFSSKVCPNFRTKETPSEMAAHVRRLISMKKKVVSTKSSASGIHKSVKAFNLLTYKNHALGDYVWTIPMFGTTDSYSTQIGEQEHHRVKLFYARTNKRGHVKQIAILERRQRRLRRILAGCMSTLKTRSSKKTISPRISPNEKDPLPKGDPENHYQMSLSRSYPLDLHQWLAENEGDLAVADFIPKLKEHILRCLFVYEIDLDDEITAEQLSCLHINNDRIFCHKILRINYTTYNVCRDQDSINPRTQSDIMVLANDLEAETTHPYWYGRIIGLFHADVRYNDPHGNCDHEDRQVFRVDFAWVRWYGFDSSHRSGFAAKRPHHVGFVDGRDPGAFGFLDPDDIIRAVHLLPVYRLGQTAEFLPPSIARRPEENDQDYERYSVDMWVDRDMTFCYCGLGVGHRSTWDATRLFREDICKAYNLSHDLFGAGEDIEMTSEGSSDSEMVEDDEDDLEEPPSDESDSVEMVEETGLYADTEESDLDTEDDEEWETDDDLEEAESEEEAADVELDDNAEGELDDICDDDDNEMGLEVDLGYAAL</sequence>
<feature type="region of interest" description="Disordered" evidence="1">
    <location>
        <begin position="1194"/>
        <end position="1286"/>
    </location>
</feature>
<evidence type="ECO:0000313" key="3">
    <source>
        <dbReference type="Proteomes" id="UP001175228"/>
    </source>
</evidence>
<feature type="compositionally biased region" description="Acidic residues" evidence="1">
    <location>
        <begin position="1204"/>
        <end position="1228"/>
    </location>
</feature>
<evidence type="ECO:0000313" key="2">
    <source>
        <dbReference type="EMBL" id="KAK0493702.1"/>
    </source>
</evidence>
<comment type="caution">
    <text evidence="2">The sequence shown here is derived from an EMBL/GenBank/DDBJ whole genome shotgun (WGS) entry which is preliminary data.</text>
</comment>
<feature type="compositionally biased region" description="Basic and acidic residues" evidence="1">
    <location>
        <begin position="901"/>
        <end position="914"/>
    </location>
</feature>
<proteinExistence type="predicted"/>